<gene>
    <name evidence="1" type="ORF">PIB30_050566</name>
</gene>
<name>A0ABU6RI30_9FABA</name>
<organism evidence="1 2">
    <name type="scientific">Stylosanthes scabra</name>
    <dbReference type="NCBI Taxonomy" id="79078"/>
    <lineage>
        <taxon>Eukaryota</taxon>
        <taxon>Viridiplantae</taxon>
        <taxon>Streptophyta</taxon>
        <taxon>Embryophyta</taxon>
        <taxon>Tracheophyta</taxon>
        <taxon>Spermatophyta</taxon>
        <taxon>Magnoliopsida</taxon>
        <taxon>eudicotyledons</taxon>
        <taxon>Gunneridae</taxon>
        <taxon>Pentapetalae</taxon>
        <taxon>rosids</taxon>
        <taxon>fabids</taxon>
        <taxon>Fabales</taxon>
        <taxon>Fabaceae</taxon>
        <taxon>Papilionoideae</taxon>
        <taxon>50 kb inversion clade</taxon>
        <taxon>dalbergioids sensu lato</taxon>
        <taxon>Dalbergieae</taxon>
        <taxon>Pterocarpus clade</taxon>
        <taxon>Stylosanthes</taxon>
    </lineage>
</organism>
<protein>
    <recommendedName>
        <fullName evidence="3">Transmembrane protein</fullName>
    </recommendedName>
</protein>
<evidence type="ECO:0000313" key="1">
    <source>
        <dbReference type="EMBL" id="MED6123595.1"/>
    </source>
</evidence>
<reference evidence="1 2" key="1">
    <citation type="journal article" date="2023" name="Plants (Basel)">
        <title>Bridging the Gap: Combining Genomics and Transcriptomics Approaches to Understand Stylosanthes scabra, an Orphan Legume from the Brazilian Caatinga.</title>
        <authorList>
            <person name="Ferreira-Neto J.R.C."/>
            <person name="da Silva M.D."/>
            <person name="Binneck E."/>
            <person name="de Melo N.F."/>
            <person name="da Silva R.H."/>
            <person name="de Melo A.L.T.M."/>
            <person name="Pandolfi V."/>
            <person name="Bustamante F.O."/>
            <person name="Brasileiro-Vidal A.C."/>
            <person name="Benko-Iseppon A.M."/>
        </authorList>
    </citation>
    <scope>NUCLEOTIDE SEQUENCE [LARGE SCALE GENOMIC DNA]</scope>
    <source>
        <tissue evidence="1">Leaves</tissue>
    </source>
</reference>
<feature type="non-terminal residue" evidence="1">
    <location>
        <position position="110"/>
    </location>
</feature>
<accession>A0ABU6RI30</accession>
<evidence type="ECO:0000313" key="2">
    <source>
        <dbReference type="Proteomes" id="UP001341840"/>
    </source>
</evidence>
<dbReference type="EMBL" id="JASCZI010030557">
    <property type="protein sequence ID" value="MED6123595.1"/>
    <property type="molecule type" value="Genomic_DNA"/>
</dbReference>
<comment type="caution">
    <text evidence="1">The sequence shown here is derived from an EMBL/GenBank/DDBJ whole genome shotgun (WGS) entry which is preliminary data.</text>
</comment>
<proteinExistence type="predicted"/>
<keyword evidence="2" id="KW-1185">Reference proteome</keyword>
<sequence length="110" mass="12175">MRTNIWKDQNILNFKENPNSIPSPPNVQVFAFSVTPKILISVVVVLSRCRRQFRVVVPSSSEFVSVADGGGRFASRRVAVSLLFLVQGHVAVLILGRPNRSCFTHSPSLI</sequence>
<dbReference type="Proteomes" id="UP001341840">
    <property type="component" value="Unassembled WGS sequence"/>
</dbReference>
<evidence type="ECO:0008006" key="3">
    <source>
        <dbReference type="Google" id="ProtNLM"/>
    </source>
</evidence>